<dbReference type="SUPFAM" id="SSF46689">
    <property type="entry name" value="Homeodomain-like"/>
    <property type="match status" value="1"/>
</dbReference>
<dbReference type="InParanoid" id="C7QK59"/>
<dbReference type="HOGENOM" id="CLU_069543_0_1_11"/>
<evidence type="ECO:0000259" key="5">
    <source>
        <dbReference type="PROSITE" id="PS50977"/>
    </source>
</evidence>
<dbReference type="RefSeq" id="WP_015794862.1">
    <property type="nucleotide sequence ID" value="NC_013131.1"/>
</dbReference>
<dbReference type="Pfam" id="PF02909">
    <property type="entry name" value="TetR_C_1"/>
    <property type="match status" value="1"/>
</dbReference>
<dbReference type="InterPro" id="IPR050109">
    <property type="entry name" value="HTH-type_TetR-like_transc_reg"/>
</dbReference>
<keyword evidence="1" id="KW-0805">Transcription regulation</keyword>
<dbReference type="Pfam" id="PF00440">
    <property type="entry name" value="TetR_N"/>
    <property type="match status" value="1"/>
</dbReference>
<dbReference type="GO" id="GO:0000976">
    <property type="term" value="F:transcription cis-regulatory region binding"/>
    <property type="evidence" value="ECO:0007669"/>
    <property type="project" value="TreeGrafter"/>
</dbReference>
<dbReference type="EMBL" id="CP001700">
    <property type="protein sequence ID" value="ACU75133.1"/>
    <property type="molecule type" value="Genomic_DNA"/>
</dbReference>
<dbReference type="GO" id="GO:0003700">
    <property type="term" value="F:DNA-binding transcription factor activity"/>
    <property type="evidence" value="ECO:0007669"/>
    <property type="project" value="TreeGrafter"/>
</dbReference>
<feature type="domain" description="HTH tetR-type" evidence="5">
    <location>
        <begin position="31"/>
        <end position="91"/>
    </location>
</feature>
<protein>
    <submittedName>
        <fullName evidence="6">Transcriptional regulator, TetR family</fullName>
    </submittedName>
</protein>
<dbReference type="Proteomes" id="UP000000851">
    <property type="component" value="Chromosome"/>
</dbReference>
<dbReference type="InterPro" id="IPR004111">
    <property type="entry name" value="Repressor_TetR_C"/>
</dbReference>
<dbReference type="GO" id="GO:0045892">
    <property type="term" value="P:negative regulation of DNA-templated transcription"/>
    <property type="evidence" value="ECO:0007669"/>
    <property type="project" value="InterPro"/>
</dbReference>
<dbReference type="Gene3D" id="1.10.10.60">
    <property type="entry name" value="Homeodomain-like"/>
    <property type="match status" value="1"/>
</dbReference>
<sequence>MSTGESHEAVAALLWGAPAQQSGGKRGPKPKLTVEQIAEAGIAIADEHGLDAVTMQHVAERLSATKMALYRYVSARTELEALMLDRALGTPGEPGDGDWQHALTRWALNLHERTSAHRWSVELVQRPHLPGPSELAWYEVGLATLEGLALEPGEKLDVLALLSGHVISIVRHEAGSGTPEADLAGALVPVLTARAQDYPLTMAAFAQTGKQARDGALRFGIERVIAGVEALISEH</sequence>
<dbReference type="PANTHER" id="PTHR30055:SF151">
    <property type="entry name" value="TRANSCRIPTIONAL REGULATORY PROTEIN"/>
    <property type="match status" value="1"/>
</dbReference>
<evidence type="ECO:0000256" key="2">
    <source>
        <dbReference type="ARBA" id="ARBA00023125"/>
    </source>
</evidence>
<reference evidence="6 7" key="1">
    <citation type="journal article" date="2009" name="Stand. Genomic Sci.">
        <title>Complete genome sequence of Catenulispora acidiphila type strain (ID 139908).</title>
        <authorList>
            <person name="Copeland A."/>
            <person name="Lapidus A."/>
            <person name="Glavina Del Rio T."/>
            <person name="Nolan M."/>
            <person name="Lucas S."/>
            <person name="Chen F."/>
            <person name="Tice H."/>
            <person name="Cheng J.F."/>
            <person name="Bruce D."/>
            <person name="Goodwin L."/>
            <person name="Pitluck S."/>
            <person name="Mikhailova N."/>
            <person name="Pati A."/>
            <person name="Ivanova N."/>
            <person name="Mavromatis K."/>
            <person name="Chen A."/>
            <person name="Palaniappan K."/>
            <person name="Chain P."/>
            <person name="Land M."/>
            <person name="Hauser L."/>
            <person name="Chang Y.J."/>
            <person name="Jeffries C.D."/>
            <person name="Chertkov O."/>
            <person name="Brettin T."/>
            <person name="Detter J.C."/>
            <person name="Han C."/>
            <person name="Ali Z."/>
            <person name="Tindall B.J."/>
            <person name="Goker M."/>
            <person name="Bristow J."/>
            <person name="Eisen J.A."/>
            <person name="Markowitz V."/>
            <person name="Hugenholtz P."/>
            <person name="Kyrpides N.C."/>
            <person name="Klenk H.P."/>
        </authorList>
    </citation>
    <scope>NUCLEOTIDE SEQUENCE [LARGE SCALE GENOMIC DNA]</scope>
    <source>
        <strain evidence="7">DSM 44928 / JCM 14897 / NBRC 102108 / NRRL B-24433 / ID139908</strain>
    </source>
</reference>
<name>C7QK59_CATAD</name>
<dbReference type="PROSITE" id="PS50977">
    <property type="entry name" value="HTH_TETR_2"/>
    <property type="match status" value="1"/>
</dbReference>
<dbReference type="InterPro" id="IPR009057">
    <property type="entry name" value="Homeodomain-like_sf"/>
</dbReference>
<evidence type="ECO:0000313" key="6">
    <source>
        <dbReference type="EMBL" id="ACU75133.1"/>
    </source>
</evidence>
<evidence type="ECO:0000256" key="3">
    <source>
        <dbReference type="ARBA" id="ARBA00023163"/>
    </source>
</evidence>
<proteinExistence type="predicted"/>
<evidence type="ECO:0000256" key="4">
    <source>
        <dbReference type="PROSITE-ProRule" id="PRU00335"/>
    </source>
</evidence>
<evidence type="ECO:0000256" key="1">
    <source>
        <dbReference type="ARBA" id="ARBA00023015"/>
    </source>
</evidence>
<dbReference type="InterPro" id="IPR036271">
    <property type="entry name" value="Tet_transcr_reg_TetR-rel_C_sf"/>
</dbReference>
<dbReference type="eggNOG" id="COG1309">
    <property type="taxonomic scope" value="Bacteria"/>
</dbReference>
<dbReference type="InterPro" id="IPR001647">
    <property type="entry name" value="HTH_TetR"/>
</dbReference>
<accession>C7QK59</accession>
<dbReference type="STRING" id="479433.Caci_6279"/>
<gene>
    <name evidence="6" type="ordered locus">Caci_6279</name>
</gene>
<keyword evidence="7" id="KW-1185">Reference proteome</keyword>
<dbReference type="KEGG" id="cai:Caci_6279"/>
<dbReference type="Gene3D" id="1.10.357.10">
    <property type="entry name" value="Tetracycline Repressor, domain 2"/>
    <property type="match status" value="1"/>
</dbReference>
<evidence type="ECO:0000313" key="7">
    <source>
        <dbReference type="Proteomes" id="UP000000851"/>
    </source>
</evidence>
<keyword evidence="2 4" id="KW-0238">DNA-binding</keyword>
<dbReference type="SUPFAM" id="SSF48498">
    <property type="entry name" value="Tetracyclin repressor-like, C-terminal domain"/>
    <property type="match status" value="1"/>
</dbReference>
<dbReference type="PANTHER" id="PTHR30055">
    <property type="entry name" value="HTH-TYPE TRANSCRIPTIONAL REGULATOR RUTR"/>
    <property type="match status" value="1"/>
</dbReference>
<dbReference type="AlphaFoldDB" id="C7QK59"/>
<organism evidence="6 7">
    <name type="scientific">Catenulispora acidiphila (strain DSM 44928 / JCM 14897 / NBRC 102108 / NRRL B-24433 / ID139908)</name>
    <dbReference type="NCBI Taxonomy" id="479433"/>
    <lineage>
        <taxon>Bacteria</taxon>
        <taxon>Bacillati</taxon>
        <taxon>Actinomycetota</taxon>
        <taxon>Actinomycetes</taxon>
        <taxon>Catenulisporales</taxon>
        <taxon>Catenulisporaceae</taxon>
        <taxon>Catenulispora</taxon>
    </lineage>
</organism>
<feature type="DNA-binding region" description="H-T-H motif" evidence="4">
    <location>
        <begin position="54"/>
        <end position="73"/>
    </location>
</feature>
<keyword evidence="3" id="KW-0804">Transcription</keyword>